<accession>A0A316J4A0</accession>
<feature type="transmembrane region" description="Helical" evidence="8">
    <location>
        <begin position="82"/>
        <end position="104"/>
    </location>
</feature>
<dbReference type="InterPro" id="IPR043429">
    <property type="entry name" value="ArtM/GltK/GlnP/TcyL/YhdX-like"/>
</dbReference>
<dbReference type="SUPFAM" id="SSF161098">
    <property type="entry name" value="MetI-like"/>
    <property type="match status" value="1"/>
</dbReference>
<feature type="domain" description="ABC transmembrane type-1" evidence="9">
    <location>
        <begin position="145"/>
        <end position="339"/>
    </location>
</feature>
<dbReference type="EMBL" id="QGDB01000023">
    <property type="protein sequence ID" value="PWL16206.1"/>
    <property type="molecule type" value="Genomic_DNA"/>
</dbReference>
<evidence type="ECO:0000313" key="10">
    <source>
        <dbReference type="EMBL" id="PWL16206.1"/>
    </source>
</evidence>
<evidence type="ECO:0000256" key="6">
    <source>
        <dbReference type="ARBA" id="ARBA00022989"/>
    </source>
</evidence>
<proteinExistence type="inferred from homology"/>
<feature type="transmembrane region" description="Helical" evidence="8">
    <location>
        <begin position="12"/>
        <end position="36"/>
    </location>
</feature>
<keyword evidence="11" id="KW-1185">Reference proteome</keyword>
<evidence type="ECO:0000256" key="8">
    <source>
        <dbReference type="RuleBase" id="RU363032"/>
    </source>
</evidence>
<keyword evidence="5 8" id="KW-0812">Transmembrane</keyword>
<organism evidence="10 11">
    <name type="scientific">Falsochrobactrum shanghaiense</name>
    <dbReference type="NCBI Taxonomy" id="2201899"/>
    <lineage>
        <taxon>Bacteria</taxon>
        <taxon>Pseudomonadati</taxon>
        <taxon>Pseudomonadota</taxon>
        <taxon>Alphaproteobacteria</taxon>
        <taxon>Hyphomicrobiales</taxon>
        <taxon>Brucellaceae</taxon>
        <taxon>Falsochrobactrum</taxon>
    </lineage>
</organism>
<evidence type="ECO:0000259" key="9">
    <source>
        <dbReference type="PROSITE" id="PS50928"/>
    </source>
</evidence>
<evidence type="ECO:0000256" key="1">
    <source>
        <dbReference type="ARBA" id="ARBA00004429"/>
    </source>
</evidence>
<dbReference type="Proteomes" id="UP000245865">
    <property type="component" value="Unassembled WGS sequence"/>
</dbReference>
<keyword evidence="3 8" id="KW-0813">Transport</keyword>
<feature type="transmembrane region" description="Helical" evidence="8">
    <location>
        <begin position="113"/>
        <end position="135"/>
    </location>
</feature>
<dbReference type="NCBIfam" id="TIGR01726">
    <property type="entry name" value="HEQRo_perm_3TM"/>
    <property type="match status" value="1"/>
</dbReference>
<dbReference type="PANTHER" id="PTHR30614">
    <property type="entry name" value="MEMBRANE COMPONENT OF AMINO ACID ABC TRANSPORTER"/>
    <property type="match status" value="1"/>
</dbReference>
<protein>
    <submittedName>
        <fullName evidence="10">Amino acid ABC transporter permease</fullName>
    </submittedName>
</protein>
<evidence type="ECO:0000313" key="11">
    <source>
        <dbReference type="Proteomes" id="UP000245865"/>
    </source>
</evidence>
<dbReference type="OrthoDB" id="9771188at2"/>
<dbReference type="RefSeq" id="WP_109708161.1">
    <property type="nucleotide sequence ID" value="NZ_QGDB01000023.1"/>
</dbReference>
<feature type="transmembrane region" description="Helical" evidence="8">
    <location>
        <begin position="147"/>
        <end position="169"/>
    </location>
</feature>
<keyword evidence="6 8" id="KW-1133">Transmembrane helix</keyword>
<comment type="subcellular location">
    <subcellularLocation>
        <location evidence="1">Cell inner membrane</location>
        <topology evidence="1">Multi-pass membrane protein</topology>
    </subcellularLocation>
    <subcellularLocation>
        <location evidence="8">Cell membrane</location>
        <topology evidence="8">Multi-pass membrane protein</topology>
    </subcellularLocation>
</comment>
<keyword evidence="4" id="KW-1003">Cell membrane</keyword>
<dbReference type="InterPro" id="IPR010065">
    <property type="entry name" value="AA_ABC_transptr_permease_3TM"/>
</dbReference>
<dbReference type="GO" id="GO:0006865">
    <property type="term" value="P:amino acid transport"/>
    <property type="evidence" value="ECO:0007669"/>
    <property type="project" value="TreeGrafter"/>
</dbReference>
<sequence>MLSSVEIETPRSASLVAVAGRILRLVILCAVGYMVFDWLVLSSVTAPATYAECRDAGGACIAFLQDKWRLILFGLYPYDQQWRAAIATILILGLVATLAMPVFWQTRSRRRTLAAGSVACFALIWWLLFGGFGLSSVPLRNLSGLPMTLFMASVGLSVSFVLAILLALGRKSDMPLFRWICTGYIEFIRAIPLISALFLAVFVLPIVLPSDWDIPPLLRAIVAYVMFFSAYMAENIRGGLQALPLSQYAAAKAIGMTYWQAQKLVILPQAIRISLPSLINTSISGLKDTSLVMVVSMLDLLGTANAAKADANWQGLFLEAYLFVGIIYIMLCASMSYYGRWIEKRLQTGQRDTKNG</sequence>
<dbReference type="CDD" id="cd06261">
    <property type="entry name" value="TM_PBP2"/>
    <property type="match status" value="1"/>
</dbReference>
<evidence type="ECO:0000256" key="3">
    <source>
        <dbReference type="ARBA" id="ARBA00022448"/>
    </source>
</evidence>
<gene>
    <name evidence="10" type="ORF">DKP76_18755</name>
</gene>
<dbReference type="InterPro" id="IPR000515">
    <property type="entry name" value="MetI-like"/>
</dbReference>
<feature type="transmembrane region" description="Helical" evidence="8">
    <location>
        <begin position="190"/>
        <end position="208"/>
    </location>
</feature>
<comment type="caution">
    <text evidence="10">The sequence shown here is derived from an EMBL/GenBank/DDBJ whole genome shotgun (WGS) entry which is preliminary data.</text>
</comment>
<dbReference type="PANTHER" id="PTHR30614:SF41">
    <property type="entry name" value="INNER MEMBRANE AMINO-ACID ABC TRANSPORTER PERMEASE PROTEIN YHDY"/>
    <property type="match status" value="1"/>
</dbReference>
<dbReference type="AlphaFoldDB" id="A0A316J4A0"/>
<comment type="similarity">
    <text evidence="2">Belongs to the binding-protein-dependent transport system permease family. HisMQ subfamily.</text>
</comment>
<dbReference type="InterPro" id="IPR035906">
    <property type="entry name" value="MetI-like_sf"/>
</dbReference>
<dbReference type="Gene3D" id="1.10.3720.10">
    <property type="entry name" value="MetI-like"/>
    <property type="match status" value="1"/>
</dbReference>
<reference evidence="10 11" key="1">
    <citation type="submission" date="2018-05" db="EMBL/GenBank/DDBJ databases">
        <title>Comparative genomic sequence analysis between strain HN4 and CCM 8460T (Falsochrobactrum ovis) will provide more evidence to prove that HN4 is a new species of Falsochrobactrum.</title>
        <authorList>
            <person name="Lyu W."/>
            <person name="Sun L."/>
            <person name="Yao L."/>
        </authorList>
    </citation>
    <scope>NUCLEOTIDE SEQUENCE [LARGE SCALE GENOMIC DNA]</scope>
    <source>
        <strain evidence="10 11">HN4</strain>
    </source>
</reference>
<evidence type="ECO:0000256" key="4">
    <source>
        <dbReference type="ARBA" id="ARBA00022475"/>
    </source>
</evidence>
<evidence type="ECO:0000256" key="5">
    <source>
        <dbReference type="ARBA" id="ARBA00022692"/>
    </source>
</evidence>
<dbReference type="GO" id="GO:0043190">
    <property type="term" value="C:ATP-binding cassette (ABC) transporter complex"/>
    <property type="evidence" value="ECO:0007669"/>
    <property type="project" value="InterPro"/>
</dbReference>
<dbReference type="Pfam" id="PF00528">
    <property type="entry name" value="BPD_transp_1"/>
    <property type="match status" value="1"/>
</dbReference>
<evidence type="ECO:0000256" key="2">
    <source>
        <dbReference type="ARBA" id="ARBA00010072"/>
    </source>
</evidence>
<keyword evidence="7 8" id="KW-0472">Membrane</keyword>
<dbReference type="GO" id="GO:0022857">
    <property type="term" value="F:transmembrane transporter activity"/>
    <property type="evidence" value="ECO:0007669"/>
    <property type="project" value="InterPro"/>
</dbReference>
<name>A0A316J4A0_9HYPH</name>
<dbReference type="PROSITE" id="PS50928">
    <property type="entry name" value="ABC_TM1"/>
    <property type="match status" value="1"/>
</dbReference>
<feature type="transmembrane region" description="Helical" evidence="8">
    <location>
        <begin position="320"/>
        <end position="338"/>
    </location>
</feature>
<evidence type="ECO:0000256" key="7">
    <source>
        <dbReference type="ARBA" id="ARBA00023136"/>
    </source>
</evidence>